<dbReference type="InterPro" id="IPR036390">
    <property type="entry name" value="WH_DNA-bd_sf"/>
</dbReference>
<dbReference type="InterPro" id="IPR050389">
    <property type="entry name" value="LysR-type_TF"/>
</dbReference>
<feature type="domain" description="HTH lysR-type" evidence="5">
    <location>
        <begin position="7"/>
        <end position="64"/>
    </location>
</feature>
<dbReference type="PANTHER" id="PTHR30118:SF15">
    <property type="entry name" value="TRANSCRIPTIONAL REGULATORY PROTEIN"/>
    <property type="match status" value="1"/>
</dbReference>
<organism evidence="6 7">
    <name type="scientific">Parachitinimonas caeni</name>
    <dbReference type="NCBI Taxonomy" id="3031301"/>
    <lineage>
        <taxon>Bacteria</taxon>
        <taxon>Pseudomonadati</taxon>
        <taxon>Pseudomonadota</taxon>
        <taxon>Betaproteobacteria</taxon>
        <taxon>Neisseriales</taxon>
        <taxon>Chitinibacteraceae</taxon>
        <taxon>Parachitinimonas</taxon>
    </lineage>
</organism>
<keyword evidence="2" id="KW-0805">Transcription regulation</keyword>
<dbReference type="InterPro" id="IPR036388">
    <property type="entry name" value="WH-like_DNA-bd_sf"/>
</dbReference>
<comment type="similarity">
    <text evidence="1">Belongs to the LysR transcriptional regulatory family.</text>
</comment>
<dbReference type="PROSITE" id="PS50931">
    <property type="entry name" value="HTH_LYSR"/>
    <property type="match status" value="1"/>
</dbReference>
<name>A0ABT7E176_9NEIS</name>
<dbReference type="Pfam" id="PF03466">
    <property type="entry name" value="LysR_substrate"/>
    <property type="match status" value="1"/>
</dbReference>
<evidence type="ECO:0000256" key="1">
    <source>
        <dbReference type="ARBA" id="ARBA00009437"/>
    </source>
</evidence>
<protein>
    <submittedName>
        <fullName evidence="6">LysR family transcriptional regulator</fullName>
    </submittedName>
</protein>
<evidence type="ECO:0000259" key="5">
    <source>
        <dbReference type="PROSITE" id="PS50931"/>
    </source>
</evidence>
<dbReference type="CDD" id="cd08417">
    <property type="entry name" value="PBP2_Nitroaromatics_like"/>
    <property type="match status" value="1"/>
</dbReference>
<evidence type="ECO:0000256" key="3">
    <source>
        <dbReference type="ARBA" id="ARBA00023125"/>
    </source>
</evidence>
<dbReference type="PANTHER" id="PTHR30118">
    <property type="entry name" value="HTH-TYPE TRANSCRIPTIONAL REGULATOR LEUO-RELATED"/>
    <property type="match status" value="1"/>
</dbReference>
<gene>
    <name evidence="6" type="ORF">PZA18_18710</name>
</gene>
<evidence type="ECO:0000256" key="4">
    <source>
        <dbReference type="ARBA" id="ARBA00023163"/>
    </source>
</evidence>
<dbReference type="InterPro" id="IPR037402">
    <property type="entry name" value="YidZ_PBP2"/>
</dbReference>
<dbReference type="Gene3D" id="1.10.10.10">
    <property type="entry name" value="Winged helix-like DNA-binding domain superfamily/Winged helix DNA-binding domain"/>
    <property type="match status" value="1"/>
</dbReference>
<keyword evidence="3" id="KW-0238">DNA-binding</keyword>
<keyword evidence="4" id="KW-0804">Transcription</keyword>
<evidence type="ECO:0000256" key="2">
    <source>
        <dbReference type="ARBA" id="ARBA00023015"/>
    </source>
</evidence>
<dbReference type="InterPro" id="IPR000847">
    <property type="entry name" value="LysR_HTH_N"/>
</dbReference>
<dbReference type="SUPFAM" id="SSF53850">
    <property type="entry name" value="Periplasmic binding protein-like II"/>
    <property type="match status" value="1"/>
</dbReference>
<sequence>MLDLRRIDLNLLVALQTLLEEQHVTRAAARLSITQPAMSRTLARLRQLFGDPLFVRTPSGLAPTPRAEQLRDRLDSALADITRLVSPTEFDPATARGRWRFATTDYGTHSIMPRVLARIWREAPGMNIDVLPWRSNGLAMLESGELDLALASTGTAPASIHGRGLGDDNFVALVRQGHPVLETGLDLASFLALPQILIHSGSGDLRGPIDHQLDKIGQCRRVAVRVPSFMAALALAARTDMLVNTPQMMARLYAESAGLVPLPLPLDLPNFSYGIVWHERWHHDPGHSWLRTLCFEESTALLTEVCGSNKRQAAAARIQT</sequence>
<accession>A0ABT7E176</accession>
<dbReference type="Proteomes" id="UP001172778">
    <property type="component" value="Unassembled WGS sequence"/>
</dbReference>
<dbReference type="RefSeq" id="WP_284102394.1">
    <property type="nucleotide sequence ID" value="NZ_JARRAF010000030.1"/>
</dbReference>
<dbReference type="PRINTS" id="PR00039">
    <property type="entry name" value="HTHLYSR"/>
</dbReference>
<comment type="caution">
    <text evidence="6">The sequence shown here is derived from an EMBL/GenBank/DDBJ whole genome shotgun (WGS) entry which is preliminary data.</text>
</comment>
<dbReference type="Pfam" id="PF00126">
    <property type="entry name" value="HTH_1"/>
    <property type="match status" value="1"/>
</dbReference>
<proteinExistence type="inferred from homology"/>
<dbReference type="SUPFAM" id="SSF46785">
    <property type="entry name" value="Winged helix' DNA-binding domain"/>
    <property type="match status" value="1"/>
</dbReference>
<reference evidence="6" key="1">
    <citation type="submission" date="2023-03" db="EMBL/GenBank/DDBJ databases">
        <title>Chitinimonas shenzhenensis gen. nov., sp. nov., a novel member of family Burkholderiaceae isolated from activated sludge collected in Shen Zhen, China.</title>
        <authorList>
            <person name="Wang X."/>
        </authorList>
    </citation>
    <scope>NUCLEOTIDE SEQUENCE</scope>
    <source>
        <strain evidence="6">DQS-5</strain>
    </source>
</reference>
<evidence type="ECO:0000313" key="6">
    <source>
        <dbReference type="EMBL" id="MDK2126079.1"/>
    </source>
</evidence>
<dbReference type="Gene3D" id="3.40.190.10">
    <property type="entry name" value="Periplasmic binding protein-like II"/>
    <property type="match status" value="2"/>
</dbReference>
<dbReference type="InterPro" id="IPR005119">
    <property type="entry name" value="LysR_subst-bd"/>
</dbReference>
<dbReference type="EMBL" id="JARRAF010000030">
    <property type="protein sequence ID" value="MDK2126079.1"/>
    <property type="molecule type" value="Genomic_DNA"/>
</dbReference>
<keyword evidence="7" id="KW-1185">Reference proteome</keyword>
<evidence type="ECO:0000313" key="7">
    <source>
        <dbReference type="Proteomes" id="UP001172778"/>
    </source>
</evidence>